<dbReference type="STRING" id="1618443.UV73_C0010G0003"/>
<dbReference type="Gene3D" id="3.20.20.80">
    <property type="entry name" value="Glycosidases"/>
    <property type="match status" value="1"/>
</dbReference>
<dbReference type="Proteomes" id="UP000034894">
    <property type="component" value="Unassembled WGS sequence"/>
</dbReference>
<dbReference type="EMBL" id="LCFP01000010">
    <property type="protein sequence ID" value="KKS96418.1"/>
    <property type="molecule type" value="Genomic_DNA"/>
</dbReference>
<dbReference type="PATRIC" id="fig|1618443.3.peg.1216"/>
<organism evidence="1 2">
    <name type="scientific">Candidatus Gottesmanbacteria bacterium GW2011_GWA2_43_14</name>
    <dbReference type="NCBI Taxonomy" id="1618443"/>
    <lineage>
        <taxon>Bacteria</taxon>
        <taxon>Candidatus Gottesmaniibacteriota</taxon>
    </lineage>
</organism>
<evidence type="ECO:0000313" key="2">
    <source>
        <dbReference type="Proteomes" id="UP000034894"/>
    </source>
</evidence>
<gene>
    <name evidence="1" type="ORF">UV73_C0010G0003</name>
</gene>
<proteinExistence type="predicted"/>
<protein>
    <submittedName>
        <fullName evidence="1">Uncharacterized protein</fullName>
    </submittedName>
</protein>
<dbReference type="SUPFAM" id="SSF51445">
    <property type="entry name" value="(Trans)glycosidases"/>
    <property type="match status" value="1"/>
</dbReference>
<evidence type="ECO:0000313" key="1">
    <source>
        <dbReference type="EMBL" id="KKS96418.1"/>
    </source>
</evidence>
<reference evidence="1 2" key="1">
    <citation type="journal article" date="2015" name="Nature">
        <title>rRNA introns, odd ribosomes, and small enigmatic genomes across a large radiation of phyla.</title>
        <authorList>
            <person name="Brown C.T."/>
            <person name="Hug L.A."/>
            <person name="Thomas B.C."/>
            <person name="Sharon I."/>
            <person name="Castelle C.J."/>
            <person name="Singh A."/>
            <person name="Wilkins M.J."/>
            <person name="Williams K.H."/>
            <person name="Banfield J.F."/>
        </authorList>
    </citation>
    <scope>NUCLEOTIDE SEQUENCE [LARGE SCALE GENOMIC DNA]</scope>
</reference>
<dbReference type="InterPro" id="IPR017853">
    <property type="entry name" value="GH"/>
</dbReference>
<comment type="caution">
    <text evidence="1">The sequence shown here is derived from an EMBL/GenBank/DDBJ whole genome shotgun (WGS) entry which is preliminary data.</text>
</comment>
<dbReference type="AlphaFoldDB" id="A0A0G1GBW4"/>
<accession>A0A0G1GBW4</accession>
<sequence length="553" mass="61838">MHKYTFLLPVFFVILFLLFVSLSGNSYAILGSELLTKPWILKANNLSQERYQLIDPNALIGKKILRLTYNLNGICLLSGDASALIFDQPFGRTWRYVSLSKYGKNCLSGEQTVDIPLSNFSGLDLEKQVGTFHIRIWHYKPYNVEIKSAILYNPETDIIRETSSFGQLMNNFLPPATPIPSAILILPTVTPTAIPTVPPSLTPAPIVISPSSTVIPSKTSIVKTPTPTPTQVVPTDIPPTAIPADTSKASWSIQSVSSMKETKDRICNIRDDGFITNWINTAAELGSNYVSIETPYENPGCGNSLAYTEKWVREIRGRQLKVWHRHMPLAFEGIYDTAKNSQKDYLNVIFNYIKNNPQFFAEGDIFSPIPEPQNGGIRGVTYCSQGICQFQSAAHFNHWLRDAMDIAESAFKIIGLGNKIKIGYFGFDGFVAWGDNNPDWNGILEDETVLKMGNITIDHYPEIVGDNMENDLNELEARYPNIPIIIGEWGTITGGDTETQVKSSMLAAKRLSVVGFNYWHMGAGGNEALITEKMVKNKQFDDVERFYKHSDRL</sequence>
<name>A0A0G1GBW4_9BACT</name>